<evidence type="ECO:0000313" key="1">
    <source>
        <dbReference type="EMBL" id="KAL2729403.1"/>
    </source>
</evidence>
<accession>A0ABD2B9I7</accession>
<reference evidence="1 2" key="1">
    <citation type="journal article" date="2024" name="Ann. Entomol. Soc. Am.">
        <title>Genomic analyses of the southern and eastern yellowjacket wasps (Hymenoptera: Vespidae) reveal evolutionary signatures of social life.</title>
        <authorList>
            <person name="Catto M.A."/>
            <person name="Caine P.B."/>
            <person name="Orr S.E."/>
            <person name="Hunt B.G."/>
            <person name="Goodisman M.A.D."/>
        </authorList>
    </citation>
    <scope>NUCLEOTIDE SEQUENCE [LARGE SCALE GENOMIC DNA]</scope>
    <source>
        <strain evidence="1">233</strain>
        <tissue evidence="1">Head and thorax</tissue>
    </source>
</reference>
<dbReference type="Proteomes" id="UP001607302">
    <property type="component" value="Unassembled WGS sequence"/>
</dbReference>
<sequence>MVEKDIEMKQSSIQISTDASSEIDLEQYVQLALDETGSLSRYFFVYRISYITLRTCSLPLGFDKFNLKMMALYSLNRAGLR</sequence>
<name>A0ABD2B9I7_VESSQ</name>
<gene>
    <name evidence="1" type="ORF">V1478_005693</name>
</gene>
<evidence type="ECO:0000313" key="2">
    <source>
        <dbReference type="Proteomes" id="UP001607302"/>
    </source>
</evidence>
<organism evidence="1 2">
    <name type="scientific">Vespula squamosa</name>
    <name type="common">Southern yellow jacket</name>
    <name type="synonym">Wasp</name>
    <dbReference type="NCBI Taxonomy" id="30214"/>
    <lineage>
        <taxon>Eukaryota</taxon>
        <taxon>Metazoa</taxon>
        <taxon>Ecdysozoa</taxon>
        <taxon>Arthropoda</taxon>
        <taxon>Hexapoda</taxon>
        <taxon>Insecta</taxon>
        <taxon>Pterygota</taxon>
        <taxon>Neoptera</taxon>
        <taxon>Endopterygota</taxon>
        <taxon>Hymenoptera</taxon>
        <taxon>Apocrita</taxon>
        <taxon>Aculeata</taxon>
        <taxon>Vespoidea</taxon>
        <taxon>Vespidae</taxon>
        <taxon>Vespinae</taxon>
        <taxon>Vespula</taxon>
    </lineage>
</organism>
<comment type="caution">
    <text evidence="1">The sequence shown here is derived from an EMBL/GenBank/DDBJ whole genome shotgun (WGS) entry which is preliminary data.</text>
</comment>
<proteinExistence type="predicted"/>
<dbReference type="EMBL" id="JAUDFV010000130">
    <property type="protein sequence ID" value="KAL2729403.1"/>
    <property type="molecule type" value="Genomic_DNA"/>
</dbReference>
<keyword evidence="2" id="KW-1185">Reference proteome</keyword>
<dbReference type="AlphaFoldDB" id="A0ABD2B9I7"/>
<protein>
    <submittedName>
        <fullName evidence="1">Synaptic vesicle glycoprotein 2C-like isoform X2</fullName>
    </submittedName>
</protein>